<evidence type="ECO:0000256" key="6">
    <source>
        <dbReference type="SAM" id="MobiDB-lite"/>
    </source>
</evidence>
<organism evidence="10 11">
    <name type="scientific">Pomacea canaliculata</name>
    <name type="common">Golden apple snail</name>
    <dbReference type="NCBI Taxonomy" id="400727"/>
    <lineage>
        <taxon>Eukaryota</taxon>
        <taxon>Metazoa</taxon>
        <taxon>Spiralia</taxon>
        <taxon>Lophotrochozoa</taxon>
        <taxon>Mollusca</taxon>
        <taxon>Gastropoda</taxon>
        <taxon>Caenogastropoda</taxon>
        <taxon>Architaenioglossa</taxon>
        <taxon>Ampullarioidea</taxon>
        <taxon>Ampullariidae</taxon>
        <taxon>Pomacea</taxon>
    </lineage>
</organism>
<dbReference type="CDD" id="cd21200">
    <property type="entry name" value="CH_SMTN-like"/>
    <property type="match status" value="1"/>
</dbReference>
<comment type="caution">
    <text evidence="10">The sequence shown here is derived from an EMBL/GenBank/DDBJ whole genome shotgun (WGS) entry which is preliminary data.</text>
</comment>
<dbReference type="SMART" id="SM00409">
    <property type="entry name" value="IG"/>
    <property type="match status" value="2"/>
</dbReference>
<feature type="chain" id="PRO_5015408201" description="Calponin-homology (CH) domain-containing protein" evidence="7">
    <location>
        <begin position="21"/>
        <end position="840"/>
    </location>
</feature>
<dbReference type="InterPro" id="IPR050540">
    <property type="entry name" value="F-actin_Monoox_Mical"/>
</dbReference>
<dbReference type="SMART" id="SM00033">
    <property type="entry name" value="CH"/>
    <property type="match status" value="1"/>
</dbReference>
<feature type="region of interest" description="Disordered" evidence="6">
    <location>
        <begin position="458"/>
        <end position="490"/>
    </location>
</feature>
<feature type="compositionally biased region" description="Basic and acidic residues" evidence="6">
    <location>
        <begin position="623"/>
        <end position="651"/>
    </location>
</feature>
<keyword evidence="2" id="KW-0597">Phosphoprotein</keyword>
<dbReference type="FunFam" id="2.60.40.10:FF:000080">
    <property type="entry name" value="Myosin light chain kinase, smooth muscle"/>
    <property type="match status" value="1"/>
</dbReference>
<dbReference type="Proteomes" id="UP000245119">
    <property type="component" value="Linkage Group LG4"/>
</dbReference>
<sequence length="840" mass="92819">MAPMLVTPLVSQSLLTAGESLLLQCDVSGVPEPEVTWSRDGQCLPDTLSYSQSYDGARASLHVQQVEAQDGGVYECVAHNVAGRVTSRSRVTVKARSVTPRFTSQLQDVTTDAGKNVTLQCQVTGSPEPSVMWRRSGLMVQDVPDFVQTFAGGVARLQILAARDKHGGRYECMAQNEAGHASTSCHVTVTASTGKYTAGDLPSFHSPQSPHGVTTVHTLAPCEQTTLCKVGGGAVRGDNTRVGVQVMVTSLSLYSSYSIWFSLSLCCVAFSPLSLCVDLSEYQSHEYAMCLFICLRVTPAVDTVSVCGSLDPDKEGVLPRVSVRRSFKKLSEPHPADIITAALRLAEHKPLVTSRSASLQETSDLAGQLPVNAESRARSVVHIHLDGERPLSARAANGSAHGRDAAHARDWEAGSRYRVQWTDADGSVTLQPDVTITEVDEVKDRGLVPGVEDVAQSPLKKLSLQETSYSRKTAEPTPRDQLSGGRSQRSLVSQLRAQFLKEDNSGDKAGGIRRWHSMPLKQERPEVVKTQGGQEAIGDTMPSYDQIEDEEELHKLMNATDSFDERKKIRARLREIRDKQRADMEARRVQRDKETEDLVRKKFEKAEEEKKRKMEAFQSQKPTCERDSQYHASADKAVLDKKKQADEEKAKKLQAYSQISEHKTPEGATVRTATTTTTMKSEAKPQGPRGAMAAFKQMDANSPARPNAGGGGSGGKVMTRSPSAIKQMLLDWCKAMTREYENVEVTNFSTCWNDGMAFCALIHHFFPDAFDFSQLDPKNRRYNFELAFNTAEKLADISPLLDVEDMVKMKNPDWKCVFTYVQSIYRHLRDHENNKARIEA</sequence>
<dbReference type="InterPro" id="IPR007110">
    <property type="entry name" value="Ig-like_dom"/>
</dbReference>
<dbReference type="PANTHER" id="PTHR23167:SF88">
    <property type="entry name" value="CALPONIN-HOMOLOGY (CH) DOMAIN-CONTAINING PROTEIN"/>
    <property type="match status" value="1"/>
</dbReference>
<keyword evidence="4" id="KW-0393">Immunoglobulin domain</keyword>
<keyword evidence="11" id="KW-1185">Reference proteome</keyword>
<dbReference type="PANTHER" id="PTHR23167">
    <property type="entry name" value="CALPONIN HOMOLOGY DOMAIN-CONTAINING PROTEIN DDB_G0272472-RELATED"/>
    <property type="match status" value="1"/>
</dbReference>
<dbReference type="FunFam" id="1.10.418.10:FF:000009">
    <property type="entry name" value="smoothelin isoform X2"/>
    <property type="match status" value="1"/>
</dbReference>
<feature type="compositionally biased region" description="Low complexity" evidence="6">
    <location>
        <begin position="668"/>
        <end position="678"/>
    </location>
</feature>
<evidence type="ECO:0000256" key="1">
    <source>
        <dbReference type="ARBA" id="ARBA00006692"/>
    </source>
</evidence>
<feature type="region of interest" description="Disordered" evidence="6">
    <location>
        <begin position="605"/>
        <end position="691"/>
    </location>
</feature>
<accession>A0A2T7PCS1</accession>
<evidence type="ECO:0000256" key="3">
    <source>
        <dbReference type="ARBA" id="ARBA00023054"/>
    </source>
</evidence>
<evidence type="ECO:0000313" key="11">
    <source>
        <dbReference type="Proteomes" id="UP000245119"/>
    </source>
</evidence>
<dbReference type="InterPro" id="IPR003599">
    <property type="entry name" value="Ig_sub"/>
</dbReference>
<dbReference type="Gene3D" id="1.10.418.10">
    <property type="entry name" value="Calponin-like domain"/>
    <property type="match status" value="1"/>
</dbReference>
<protein>
    <recommendedName>
        <fullName evidence="12">Calponin-homology (CH) domain-containing protein</fullName>
    </recommendedName>
</protein>
<evidence type="ECO:0000313" key="10">
    <source>
        <dbReference type="EMBL" id="PVD31200.1"/>
    </source>
</evidence>
<dbReference type="InterPro" id="IPR003598">
    <property type="entry name" value="Ig_sub2"/>
</dbReference>
<evidence type="ECO:0000256" key="5">
    <source>
        <dbReference type="ARBA" id="ARBA00061655"/>
    </source>
</evidence>
<evidence type="ECO:0000256" key="4">
    <source>
        <dbReference type="ARBA" id="ARBA00023319"/>
    </source>
</evidence>
<evidence type="ECO:0000259" key="8">
    <source>
        <dbReference type="PROSITE" id="PS50021"/>
    </source>
</evidence>
<dbReference type="AlphaFoldDB" id="A0A2T7PCS1"/>
<dbReference type="SMART" id="SM00408">
    <property type="entry name" value="IGc2"/>
    <property type="match status" value="2"/>
</dbReference>
<feature type="domain" description="Ig-like" evidence="9">
    <location>
        <begin position="3"/>
        <end position="92"/>
    </location>
</feature>
<name>A0A2T7PCS1_POMCA</name>
<dbReference type="PROSITE" id="PS50835">
    <property type="entry name" value="IG_LIKE"/>
    <property type="match status" value="2"/>
</dbReference>
<dbReference type="InterPro" id="IPR013783">
    <property type="entry name" value="Ig-like_fold"/>
</dbReference>
<feature type="signal peptide" evidence="7">
    <location>
        <begin position="1"/>
        <end position="20"/>
    </location>
</feature>
<dbReference type="InterPro" id="IPR013098">
    <property type="entry name" value="Ig_I-set"/>
</dbReference>
<dbReference type="SUPFAM" id="SSF48726">
    <property type="entry name" value="Immunoglobulin"/>
    <property type="match status" value="2"/>
</dbReference>
<proteinExistence type="inferred from homology"/>
<dbReference type="Pfam" id="PF00307">
    <property type="entry name" value="CH"/>
    <property type="match status" value="1"/>
</dbReference>
<dbReference type="SUPFAM" id="SSF47576">
    <property type="entry name" value="Calponin-homology domain, CH-domain"/>
    <property type="match status" value="1"/>
</dbReference>
<keyword evidence="7" id="KW-0732">Signal</keyword>
<gene>
    <name evidence="10" type="ORF">C0Q70_06612</name>
</gene>
<dbReference type="OrthoDB" id="10017054at2759"/>
<comment type="similarity">
    <text evidence="1">Belongs to the protein kinase superfamily. CAMK Ser/Thr protein kinase family.</text>
</comment>
<dbReference type="Pfam" id="PF07679">
    <property type="entry name" value="I-set"/>
    <property type="match status" value="2"/>
</dbReference>
<dbReference type="Gene3D" id="2.60.40.10">
    <property type="entry name" value="Immunoglobulins"/>
    <property type="match status" value="2"/>
</dbReference>
<dbReference type="FunFam" id="2.60.40.10:FF:000107">
    <property type="entry name" value="Myosin, light chain kinase a"/>
    <property type="match status" value="1"/>
</dbReference>
<evidence type="ECO:0000256" key="2">
    <source>
        <dbReference type="ARBA" id="ARBA00022553"/>
    </source>
</evidence>
<dbReference type="PROSITE" id="PS50021">
    <property type="entry name" value="CH"/>
    <property type="match status" value="1"/>
</dbReference>
<evidence type="ECO:0008006" key="12">
    <source>
        <dbReference type="Google" id="ProtNLM"/>
    </source>
</evidence>
<evidence type="ECO:0000256" key="7">
    <source>
        <dbReference type="SAM" id="SignalP"/>
    </source>
</evidence>
<feature type="domain" description="Calponin-homology (CH)" evidence="8">
    <location>
        <begin position="723"/>
        <end position="829"/>
    </location>
</feature>
<keyword evidence="3" id="KW-0175">Coiled coil</keyword>
<dbReference type="EMBL" id="PZQS01000004">
    <property type="protein sequence ID" value="PVD31200.1"/>
    <property type="molecule type" value="Genomic_DNA"/>
</dbReference>
<reference evidence="10 11" key="1">
    <citation type="submission" date="2018-04" db="EMBL/GenBank/DDBJ databases">
        <title>The genome of golden apple snail Pomacea canaliculata provides insight into stress tolerance and invasive adaptation.</title>
        <authorList>
            <person name="Liu C."/>
            <person name="Liu B."/>
            <person name="Ren Y."/>
            <person name="Zhang Y."/>
            <person name="Wang H."/>
            <person name="Li S."/>
            <person name="Jiang F."/>
            <person name="Yin L."/>
            <person name="Zhang G."/>
            <person name="Qian W."/>
            <person name="Fan W."/>
        </authorList>
    </citation>
    <scope>NUCLEOTIDE SEQUENCE [LARGE SCALE GENOMIC DNA]</scope>
    <source>
        <strain evidence="10">SZHN2017</strain>
        <tissue evidence="10">Muscle</tissue>
    </source>
</reference>
<feature type="compositionally biased region" description="Basic and acidic residues" evidence="6">
    <location>
        <begin position="605"/>
        <end position="615"/>
    </location>
</feature>
<dbReference type="InterPro" id="IPR036179">
    <property type="entry name" value="Ig-like_dom_sf"/>
</dbReference>
<dbReference type="InterPro" id="IPR036872">
    <property type="entry name" value="CH_dom_sf"/>
</dbReference>
<evidence type="ECO:0000259" key="9">
    <source>
        <dbReference type="PROSITE" id="PS50835"/>
    </source>
</evidence>
<comment type="similarity">
    <text evidence="5">Belongs to the smoothelin family.</text>
</comment>
<dbReference type="Pfam" id="PF12510">
    <property type="entry name" value="Smoothelin"/>
    <property type="match status" value="1"/>
</dbReference>
<dbReference type="InterPro" id="IPR022189">
    <property type="entry name" value="SMTN"/>
</dbReference>
<feature type="domain" description="Ig-like" evidence="9">
    <location>
        <begin position="100"/>
        <end position="190"/>
    </location>
</feature>
<dbReference type="InterPro" id="IPR001715">
    <property type="entry name" value="CH_dom"/>
</dbReference>